<feature type="region of interest" description="Disordered" evidence="1">
    <location>
        <begin position="55"/>
        <end position="74"/>
    </location>
</feature>
<dbReference type="GeneID" id="303305895"/>
<evidence type="ECO:0000256" key="1">
    <source>
        <dbReference type="SAM" id="MobiDB-lite"/>
    </source>
</evidence>
<feature type="compositionally biased region" description="Basic and acidic residues" evidence="1">
    <location>
        <begin position="57"/>
        <end position="68"/>
    </location>
</feature>
<accession>A0ABQ2DX87</accession>
<organism evidence="2 3">
    <name type="scientific">Glutamicibacter ardleyensis</name>
    <dbReference type="NCBI Taxonomy" id="225894"/>
    <lineage>
        <taxon>Bacteria</taxon>
        <taxon>Bacillati</taxon>
        <taxon>Actinomycetota</taxon>
        <taxon>Actinomycetes</taxon>
        <taxon>Micrococcales</taxon>
        <taxon>Micrococcaceae</taxon>
        <taxon>Glutamicibacter</taxon>
    </lineage>
</organism>
<comment type="caution">
    <text evidence="2">The sequence shown here is derived from an EMBL/GenBank/DDBJ whole genome shotgun (WGS) entry which is preliminary data.</text>
</comment>
<dbReference type="RefSeq" id="WP_188687392.1">
    <property type="nucleotide sequence ID" value="NZ_BMKX01000013.1"/>
</dbReference>
<name>A0ABQ2DX87_9MICC</name>
<evidence type="ECO:0000313" key="3">
    <source>
        <dbReference type="Proteomes" id="UP000606115"/>
    </source>
</evidence>
<dbReference type="Proteomes" id="UP000606115">
    <property type="component" value="Unassembled WGS sequence"/>
</dbReference>
<keyword evidence="3" id="KW-1185">Reference proteome</keyword>
<dbReference type="EMBL" id="BMKX01000013">
    <property type="protein sequence ID" value="GGJ73576.1"/>
    <property type="molecule type" value="Genomic_DNA"/>
</dbReference>
<protein>
    <recommendedName>
        <fullName evidence="4">CopG family transcriptional regulator</fullName>
    </recommendedName>
</protein>
<proteinExistence type="predicted"/>
<sequence length="74" mass="7917">MAATGNRGGGRRSKGERFFVGTRVPVAHQEQLKEAAARDNLSVSEFVENLIVSAVNDPKHGSGRKGPERLSLTA</sequence>
<reference evidence="3" key="1">
    <citation type="journal article" date="2019" name="Int. J. Syst. Evol. Microbiol.">
        <title>The Global Catalogue of Microorganisms (GCM) 10K type strain sequencing project: providing services to taxonomists for standard genome sequencing and annotation.</title>
        <authorList>
            <consortium name="The Broad Institute Genomics Platform"/>
            <consortium name="The Broad Institute Genome Sequencing Center for Infectious Disease"/>
            <person name="Wu L."/>
            <person name="Ma J."/>
        </authorList>
    </citation>
    <scope>NUCLEOTIDE SEQUENCE [LARGE SCALE GENOMIC DNA]</scope>
    <source>
        <strain evidence="3">CGMCC 1.3685</strain>
    </source>
</reference>
<evidence type="ECO:0000313" key="2">
    <source>
        <dbReference type="EMBL" id="GGJ73576.1"/>
    </source>
</evidence>
<gene>
    <name evidence="2" type="ORF">GCM10007173_35670</name>
</gene>
<evidence type="ECO:0008006" key="4">
    <source>
        <dbReference type="Google" id="ProtNLM"/>
    </source>
</evidence>